<dbReference type="InterPro" id="IPR021146">
    <property type="entry name" value="Phage_gp6-like_head-tail"/>
</dbReference>
<comment type="caution">
    <text evidence="1">The sequence shown here is derived from an EMBL/GenBank/DDBJ whole genome shotgun (WGS) entry which is preliminary data.</text>
</comment>
<dbReference type="Gene3D" id="1.10.246.150">
    <property type="match status" value="1"/>
</dbReference>
<proteinExistence type="predicted"/>
<dbReference type="InterPro" id="IPR053746">
    <property type="entry name" value="Viral_HT_Connector_Assembly"/>
</dbReference>
<reference evidence="1 2" key="1">
    <citation type="submission" date="2013-02" db="EMBL/GenBank/DDBJ databases">
        <title>The Genome Sequence of Enterococcus pallens BAA-351.</title>
        <authorList>
            <consortium name="The Broad Institute Genome Sequencing Platform"/>
            <consortium name="The Broad Institute Genome Sequencing Center for Infectious Disease"/>
            <person name="Earl A.M."/>
            <person name="Gilmore M.S."/>
            <person name="Lebreton F."/>
            <person name="Walker B."/>
            <person name="Young S.K."/>
            <person name="Zeng Q."/>
            <person name="Gargeya S."/>
            <person name="Fitzgerald M."/>
            <person name="Haas B."/>
            <person name="Abouelleil A."/>
            <person name="Alvarado L."/>
            <person name="Arachchi H.M."/>
            <person name="Berlin A.M."/>
            <person name="Chapman S.B."/>
            <person name="Dewar J."/>
            <person name="Goldberg J."/>
            <person name="Griggs A."/>
            <person name="Gujja S."/>
            <person name="Hansen M."/>
            <person name="Howarth C."/>
            <person name="Imamovic A."/>
            <person name="Larimer J."/>
            <person name="McCowan C."/>
            <person name="Murphy C."/>
            <person name="Neiman D."/>
            <person name="Pearson M."/>
            <person name="Priest M."/>
            <person name="Roberts A."/>
            <person name="Saif S."/>
            <person name="Shea T."/>
            <person name="Sisk P."/>
            <person name="Sykes S."/>
            <person name="Wortman J."/>
            <person name="Nusbaum C."/>
            <person name="Birren B."/>
        </authorList>
    </citation>
    <scope>NUCLEOTIDE SEQUENCE [LARGE SCALE GENOMIC DNA]</scope>
    <source>
        <strain evidence="1 2">ATCC BAA-351</strain>
    </source>
</reference>
<dbReference type="AlphaFoldDB" id="R2SHS8"/>
<dbReference type="Proteomes" id="UP000013782">
    <property type="component" value="Unassembled WGS sequence"/>
</dbReference>
<organism evidence="1 2">
    <name type="scientific">Enterococcus pallens ATCC BAA-351</name>
    <dbReference type="NCBI Taxonomy" id="1158607"/>
    <lineage>
        <taxon>Bacteria</taxon>
        <taxon>Bacillati</taxon>
        <taxon>Bacillota</taxon>
        <taxon>Bacilli</taxon>
        <taxon>Lactobacillales</taxon>
        <taxon>Enterococcaceae</taxon>
        <taxon>Enterococcus</taxon>
    </lineage>
</organism>
<dbReference type="Pfam" id="PF05135">
    <property type="entry name" value="Phage_connect_1"/>
    <property type="match status" value="1"/>
</dbReference>
<gene>
    <name evidence="1" type="ORF">UAU_01762</name>
</gene>
<evidence type="ECO:0000313" key="1">
    <source>
        <dbReference type="EMBL" id="EOH94840.1"/>
    </source>
</evidence>
<keyword evidence="2" id="KW-1185">Reference proteome</keyword>
<dbReference type="OrthoDB" id="2059080at2"/>
<dbReference type="EMBL" id="AJAQ01000014">
    <property type="protein sequence ID" value="EOH94840.1"/>
    <property type="molecule type" value="Genomic_DNA"/>
</dbReference>
<dbReference type="RefSeq" id="WP_010756759.1">
    <property type="nucleotide sequence ID" value="NZ_ASWD01000006.1"/>
</dbReference>
<accession>R2SHS8</accession>
<dbReference type="eggNOG" id="ENOG50303QD">
    <property type="taxonomic scope" value="Bacteria"/>
</dbReference>
<protein>
    <submittedName>
        <fullName evidence="1">Uncharacterized protein</fullName>
    </submittedName>
</protein>
<sequence>MNEANQKCLDQLKEELARKFSITDEIKLTVLADDLKDALMDALDYCNREVVTGHMSSAIKDLYHFRMNTEGNEGEISRTEGGVSQSFEVGVPKKIQAKLNRYRVAKIKKLS</sequence>
<name>R2SHS8_9ENTE</name>
<dbReference type="PATRIC" id="fig|1158607.3.peg.1727"/>
<dbReference type="STRING" id="160454.RV10_GL004124"/>
<evidence type="ECO:0000313" key="2">
    <source>
        <dbReference type="Proteomes" id="UP000013782"/>
    </source>
</evidence>
<dbReference type="HOGENOM" id="CLU_167503_2_0_9"/>